<dbReference type="InterPro" id="IPR009097">
    <property type="entry name" value="Cyclic_Pdiesterase"/>
</dbReference>
<dbReference type="Proteomes" id="UP000076078">
    <property type="component" value="Unassembled WGS sequence"/>
</dbReference>
<dbReference type="EMBL" id="LODT01000013">
    <property type="protein sequence ID" value="KYR00694.1"/>
    <property type="molecule type" value="Genomic_DNA"/>
</dbReference>
<dbReference type="SUPFAM" id="SSF55144">
    <property type="entry name" value="LigT-like"/>
    <property type="match status" value="1"/>
</dbReference>
<dbReference type="InParanoid" id="A0A152A3B7"/>
<organism evidence="7 8">
    <name type="scientific">Tieghemostelium lacteum</name>
    <name type="common">Slime mold</name>
    <name type="synonym">Dictyostelium lacteum</name>
    <dbReference type="NCBI Taxonomy" id="361077"/>
    <lineage>
        <taxon>Eukaryota</taxon>
        <taxon>Amoebozoa</taxon>
        <taxon>Evosea</taxon>
        <taxon>Eumycetozoa</taxon>
        <taxon>Dictyostelia</taxon>
        <taxon>Dictyosteliales</taxon>
        <taxon>Raperosteliaceae</taxon>
        <taxon>Tieghemostelium</taxon>
    </lineage>
</organism>
<dbReference type="OrthoDB" id="49151at2759"/>
<keyword evidence="1" id="KW-0540">Nuclease</keyword>
<evidence type="ECO:0000313" key="7">
    <source>
        <dbReference type="EMBL" id="KYR00694.1"/>
    </source>
</evidence>
<dbReference type="GO" id="GO:0034477">
    <property type="term" value="P:U6 snRNA 3'-end processing"/>
    <property type="evidence" value="ECO:0007669"/>
    <property type="project" value="InterPro"/>
</dbReference>
<dbReference type="Gene3D" id="3.90.1140.10">
    <property type="entry name" value="Cyclic phosphodiesterase"/>
    <property type="match status" value="1"/>
</dbReference>
<keyword evidence="4" id="KW-0539">Nucleus</keyword>
<keyword evidence="2" id="KW-0378">Hydrolase</keyword>
<evidence type="ECO:0000256" key="2">
    <source>
        <dbReference type="ARBA" id="ARBA00022801"/>
    </source>
</evidence>
<dbReference type="GO" id="GO:0005634">
    <property type="term" value="C:nucleus"/>
    <property type="evidence" value="ECO:0007669"/>
    <property type="project" value="TreeGrafter"/>
</dbReference>
<evidence type="ECO:0000256" key="1">
    <source>
        <dbReference type="ARBA" id="ARBA00022722"/>
    </source>
</evidence>
<accession>A0A152A3B7</accession>
<comment type="caution">
    <text evidence="7">The sequence shown here is derived from an EMBL/GenBank/DDBJ whole genome shotgun (WGS) entry which is preliminary data.</text>
</comment>
<dbReference type="GO" id="GO:0016829">
    <property type="term" value="F:lyase activity"/>
    <property type="evidence" value="ECO:0007669"/>
    <property type="project" value="UniProtKB-KW"/>
</dbReference>
<evidence type="ECO:0000256" key="6">
    <source>
        <dbReference type="ARBA" id="ARBA00030030"/>
    </source>
</evidence>
<evidence type="ECO:0000256" key="4">
    <source>
        <dbReference type="ARBA" id="ARBA00023242"/>
    </source>
</evidence>
<evidence type="ECO:0000256" key="5">
    <source>
        <dbReference type="ARBA" id="ARBA00029543"/>
    </source>
</evidence>
<reference evidence="7 8" key="1">
    <citation type="submission" date="2015-12" db="EMBL/GenBank/DDBJ databases">
        <title>Dictyostelia acquired genes for synthesis and detection of signals that induce cell-type specialization by lateral gene transfer from prokaryotes.</title>
        <authorList>
            <person name="Gloeckner G."/>
            <person name="Schaap P."/>
        </authorList>
    </citation>
    <scope>NUCLEOTIDE SEQUENCE [LARGE SCALE GENOMIC DNA]</scope>
    <source>
        <strain evidence="7 8">TK</strain>
    </source>
</reference>
<dbReference type="GO" id="GO:0000175">
    <property type="term" value="F:3'-5'-RNA exonuclease activity"/>
    <property type="evidence" value="ECO:0007669"/>
    <property type="project" value="TreeGrafter"/>
</dbReference>
<keyword evidence="3" id="KW-0456">Lyase</keyword>
<evidence type="ECO:0000313" key="8">
    <source>
        <dbReference type="Proteomes" id="UP000076078"/>
    </source>
</evidence>
<dbReference type="PANTHER" id="PTHR13522">
    <property type="entry name" value="U6 SNRNA PHOSPHODIESTERASE 1"/>
    <property type="match status" value="1"/>
</dbReference>
<dbReference type="AlphaFoldDB" id="A0A152A3B7"/>
<sequence length="296" mass="34641">MNFLSNYDDSSSSDELEVYHDNIEFKVENKVNKCNKKRTIEQLNTDDSFNTSQNDLPELPAFLQTLKEDKEQMNNYDSKKLRIFQHVEGNFATFVYLKVPIGRTDLRDQINEINNYIKSNSKYSNYEIFNVDNYHISLSRTFPIREHHIDSLEVQLKSTLENQNSFEISLDQLCYFTNEIGSRAFFSLLIDQGKSEVLSLISKIDEALSLFGFPNFHSEPEPHLSLFWCSLIKSSNPTNRESHIKEEKDVEDDEEEGCLMENKTLLKSTLDNKSNLIKINKIYWMVGKREYSIDLH</sequence>
<dbReference type="PANTHER" id="PTHR13522:SF3">
    <property type="entry name" value="U6 SNRNA PHOSPHODIESTERASE 1"/>
    <property type="match status" value="1"/>
</dbReference>
<evidence type="ECO:0000256" key="3">
    <source>
        <dbReference type="ARBA" id="ARBA00023239"/>
    </source>
</evidence>
<proteinExistence type="predicted"/>
<name>A0A152A3B7_TIELA</name>
<dbReference type="FunCoup" id="A0A152A3B7">
    <property type="interactions" value="1"/>
</dbReference>
<dbReference type="InterPro" id="IPR027521">
    <property type="entry name" value="Usb1"/>
</dbReference>
<protein>
    <recommendedName>
        <fullName evidence="5">U6 snRNA phosphodiesterase 1</fullName>
    </recommendedName>
    <alternativeName>
        <fullName evidence="6">3'-5' RNA exonuclease USB1</fullName>
    </alternativeName>
</protein>
<dbReference type="OMA" id="EHVDGNY"/>
<dbReference type="STRING" id="361077.A0A152A3B7"/>
<dbReference type="Pfam" id="PF09749">
    <property type="entry name" value="HVSL"/>
    <property type="match status" value="1"/>
</dbReference>
<keyword evidence="8" id="KW-1185">Reference proteome</keyword>
<gene>
    <name evidence="7" type="ORF">DLAC_02732</name>
</gene>